<dbReference type="AlphaFoldDB" id="A0A840AA56"/>
<dbReference type="PANTHER" id="PTHR43794:SF11">
    <property type="entry name" value="AMIDOHYDROLASE-RELATED DOMAIN-CONTAINING PROTEIN"/>
    <property type="match status" value="1"/>
</dbReference>
<keyword evidence="5" id="KW-1185">Reference proteome</keyword>
<dbReference type="InterPro" id="IPR050287">
    <property type="entry name" value="MTA/SAH_deaminase"/>
</dbReference>
<protein>
    <submittedName>
        <fullName evidence="4">Cytosine/adenosine deaminase-related metal-dependent hydrolase</fullName>
    </submittedName>
</protein>
<keyword evidence="2 4" id="KW-0378">Hydrolase</keyword>
<dbReference type="Gene3D" id="2.30.40.10">
    <property type="entry name" value="Urease, subunit C, domain 1"/>
    <property type="match status" value="1"/>
</dbReference>
<evidence type="ECO:0000256" key="2">
    <source>
        <dbReference type="ARBA" id="ARBA00022801"/>
    </source>
</evidence>
<dbReference type="GO" id="GO:0016810">
    <property type="term" value="F:hydrolase activity, acting on carbon-nitrogen (but not peptide) bonds"/>
    <property type="evidence" value="ECO:0007669"/>
    <property type="project" value="InterPro"/>
</dbReference>
<evidence type="ECO:0000313" key="5">
    <source>
        <dbReference type="Proteomes" id="UP000553193"/>
    </source>
</evidence>
<dbReference type="SUPFAM" id="SSF51556">
    <property type="entry name" value="Metallo-dependent hydrolases"/>
    <property type="match status" value="1"/>
</dbReference>
<evidence type="ECO:0000259" key="3">
    <source>
        <dbReference type="Pfam" id="PF01979"/>
    </source>
</evidence>
<dbReference type="Gene3D" id="3.20.20.140">
    <property type="entry name" value="Metal-dependent hydrolases"/>
    <property type="match status" value="1"/>
</dbReference>
<organism evidence="4 5">
    <name type="scientific">Roseococcus suduntuyensis</name>
    <dbReference type="NCBI Taxonomy" id="455361"/>
    <lineage>
        <taxon>Bacteria</taxon>
        <taxon>Pseudomonadati</taxon>
        <taxon>Pseudomonadota</taxon>
        <taxon>Alphaproteobacteria</taxon>
        <taxon>Acetobacterales</taxon>
        <taxon>Roseomonadaceae</taxon>
        <taxon>Roseococcus</taxon>
    </lineage>
</organism>
<feature type="domain" description="Amidohydrolase-related" evidence="3">
    <location>
        <begin position="52"/>
        <end position="416"/>
    </location>
</feature>
<comment type="caution">
    <text evidence="4">The sequence shown here is derived from an EMBL/GenBank/DDBJ whole genome shotgun (WGS) entry which is preliminary data.</text>
</comment>
<name>A0A840AA56_9PROT</name>
<dbReference type="SUPFAM" id="SSF51338">
    <property type="entry name" value="Composite domain of metallo-dependent hydrolases"/>
    <property type="match status" value="2"/>
</dbReference>
<proteinExistence type="inferred from homology"/>
<reference evidence="4 5" key="1">
    <citation type="submission" date="2020-08" db="EMBL/GenBank/DDBJ databases">
        <title>Genomic Encyclopedia of Type Strains, Phase IV (KMG-IV): sequencing the most valuable type-strain genomes for metagenomic binning, comparative biology and taxonomic classification.</title>
        <authorList>
            <person name="Goeker M."/>
        </authorList>
    </citation>
    <scope>NUCLEOTIDE SEQUENCE [LARGE SCALE GENOMIC DNA]</scope>
    <source>
        <strain evidence="4 5">DSM 19979</strain>
    </source>
</reference>
<evidence type="ECO:0000256" key="1">
    <source>
        <dbReference type="ARBA" id="ARBA00006745"/>
    </source>
</evidence>
<dbReference type="RefSeq" id="WP_184383093.1">
    <property type="nucleotide sequence ID" value="NZ_JACIDJ010000002.1"/>
</dbReference>
<evidence type="ECO:0000313" key="4">
    <source>
        <dbReference type="EMBL" id="MBB3897987.1"/>
    </source>
</evidence>
<dbReference type="InterPro" id="IPR006680">
    <property type="entry name" value="Amidohydro-rel"/>
</dbReference>
<dbReference type="EMBL" id="JACIDJ010000002">
    <property type="protein sequence ID" value="MBB3897987.1"/>
    <property type="molecule type" value="Genomic_DNA"/>
</dbReference>
<sequence>MALVLSPRWSWCAETGLREHPHFVIENGRIAAILNEAPSLDAERIALPQGLLTPGLINLHNHAFSAPLFRGLADDIQPGSLPGHILFSLLMPLGDLVAEIMEPEAIGDAVEMALLECLMTGTTAMLDIWRPQQHEFVPRATALGLRTWSCPYTFTVPNLAMGPEGTPVWQGEDASDASFDFVMKLHAKWHQGPDGLASVGFGPHGPDSNSPELLRRVDRAARELGAIVSVHCAQNPLEVAAVRAAHGKGSVEHLRDCGLLRPGVILGHCFLATDEEIAMVRDADATIACCPLGFARSGKGVPISRFLDSGVRLGIGTDGVTLDMVDELRAAALLAKTQSTNPGAGSAERLLTATTRDSADALGRPDLGRLTPGSRADVVMFDLSAARYQPVWNPLRALLTNGRGSDVHTVVTAGDIRVHGGALVRGDADAIIRRGAAAIERVWAEAARRGAIPAALASQREFA</sequence>
<dbReference type="Proteomes" id="UP000553193">
    <property type="component" value="Unassembled WGS sequence"/>
</dbReference>
<dbReference type="Pfam" id="PF01979">
    <property type="entry name" value="Amidohydro_1"/>
    <property type="match status" value="1"/>
</dbReference>
<accession>A0A840AA56</accession>
<dbReference type="PANTHER" id="PTHR43794">
    <property type="entry name" value="AMINOHYDROLASE SSNA-RELATED"/>
    <property type="match status" value="1"/>
</dbReference>
<dbReference type="InterPro" id="IPR032466">
    <property type="entry name" value="Metal_Hydrolase"/>
</dbReference>
<gene>
    <name evidence="4" type="ORF">GGQ83_001424</name>
</gene>
<dbReference type="InterPro" id="IPR011059">
    <property type="entry name" value="Metal-dep_hydrolase_composite"/>
</dbReference>
<comment type="similarity">
    <text evidence="1">Belongs to the metallo-dependent hydrolases superfamily. ATZ/TRZ family.</text>
</comment>